<organism evidence="1 2">
    <name type="scientific">Nephila pilipes</name>
    <name type="common">Giant wood spider</name>
    <name type="synonym">Nephila maculata</name>
    <dbReference type="NCBI Taxonomy" id="299642"/>
    <lineage>
        <taxon>Eukaryota</taxon>
        <taxon>Metazoa</taxon>
        <taxon>Ecdysozoa</taxon>
        <taxon>Arthropoda</taxon>
        <taxon>Chelicerata</taxon>
        <taxon>Arachnida</taxon>
        <taxon>Araneae</taxon>
        <taxon>Araneomorphae</taxon>
        <taxon>Entelegynae</taxon>
        <taxon>Araneoidea</taxon>
        <taxon>Nephilidae</taxon>
        <taxon>Nephila</taxon>
    </lineage>
</organism>
<proteinExistence type="predicted"/>
<dbReference type="Proteomes" id="UP000887013">
    <property type="component" value="Unassembled WGS sequence"/>
</dbReference>
<sequence length="121" mass="13000">MLTELNDFMIIETVRIAELFVLRPLSKTGQVALTFSPSGKPCFVSSSFIGPALCLLSPLLYLPRRKQTAIAASSSPASAKARFLAILGVEPYFVAGKSSGFLPVFELPVEFSSPVSRISFG</sequence>
<name>A0A8X6N9V7_NEPPI</name>
<dbReference type="EMBL" id="BMAW01055611">
    <property type="protein sequence ID" value="GFT01890.1"/>
    <property type="molecule type" value="Genomic_DNA"/>
</dbReference>
<accession>A0A8X6N9V7</accession>
<evidence type="ECO:0000313" key="1">
    <source>
        <dbReference type="EMBL" id="GFT01890.1"/>
    </source>
</evidence>
<gene>
    <name evidence="1" type="ORF">NPIL_562241</name>
</gene>
<keyword evidence="2" id="KW-1185">Reference proteome</keyword>
<protein>
    <submittedName>
        <fullName evidence="1">Uncharacterized protein</fullName>
    </submittedName>
</protein>
<comment type="caution">
    <text evidence="1">The sequence shown here is derived from an EMBL/GenBank/DDBJ whole genome shotgun (WGS) entry which is preliminary data.</text>
</comment>
<dbReference type="AlphaFoldDB" id="A0A8X6N9V7"/>
<evidence type="ECO:0000313" key="2">
    <source>
        <dbReference type="Proteomes" id="UP000887013"/>
    </source>
</evidence>
<reference evidence="1" key="1">
    <citation type="submission" date="2020-08" db="EMBL/GenBank/DDBJ databases">
        <title>Multicomponent nature underlies the extraordinary mechanical properties of spider dragline silk.</title>
        <authorList>
            <person name="Kono N."/>
            <person name="Nakamura H."/>
            <person name="Mori M."/>
            <person name="Yoshida Y."/>
            <person name="Ohtoshi R."/>
            <person name="Malay A.D."/>
            <person name="Moran D.A.P."/>
            <person name="Tomita M."/>
            <person name="Numata K."/>
            <person name="Arakawa K."/>
        </authorList>
    </citation>
    <scope>NUCLEOTIDE SEQUENCE</scope>
</reference>